<dbReference type="InterPro" id="IPR011048">
    <property type="entry name" value="Haem_d1_sf"/>
</dbReference>
<evidence type="ECO:0008006" key="3">
    <source>
        <dbReference type="Google" id="ProtNLM"/>
    </source>
</evidence>
<evidence type="ECO:0000313" key="2">
    <source>
        <dbReference type="Proteomes" id="UP000245535"/>
    </source>
</evidence>
<organism evidence="1 2">
    <name type="scientific">Sediminitomix flava</name>
    <dbReference type="NCBI Taxonomy" id="379075"/>
    <lineage>
        <taxon>Bacteria</taxon>
        <taxon>Pseudomonadati</taxon>
        <taxon>Bacteroidota</taxon>
        <taxon>Cytophagia</taxon>
        <taxon>Cytophagales</taxon>
        <taxon>Flammeovirgaceae</taxon>
        <taxon>Sediminitomix</taxon>
    </lineage>
</organism>
<sequence length="439" mass="48510">MRLYKNILFAAALGLAITSCEETEDNGGNMTPEVDYKTEGYVVGSISTDNYFAGYVEEMPTGNIKATDFASFGRFRIQKAINGVMFGPDTDLETNKFVKYVIDKNSNEVERIGEIALPEYANGVAIINETTGLLSNSSDKEILIFNPTTMQVTGEIDMSAAEDREGFDSNGYTSLLYNEKVGKIYAVNYADIAATGQFYDAEEVRVEVIDATTLIHEKTIDHPNAEYAVFRGNTHEVIDEEGNTYLVAQGQYGLDGMVGANAPAGSRPQILKINTNSEFDTDYAFNPIDAVGYANNFFQMFTTLIYAGNNKAYGIGTAKADYTDTEMIDLLTKLGLGTITSEEYGKLIQLVLYSETSKLMEVDLTTKQVTEVAGTPYTAGFSYPMLYLYDDKLYHQVTSPSTGENAFYELDLNTMSNKQQFNVVEGGFAYQFIDLKHGF</sequence>
<protein>
    <recommendedName>
        <fullName evidence="3">DUF4374 domain-containing protein</fullName>
    </recommendedName>
</protein>
<dbReference type="RefSeq" id="WP_109617584.1">
    <property type="nucleotide sequence ID" value="NZ_QGDO01000002.1"/>
</dbReference>
<dbReference type="Proteomes" id="UP000245535">
    <property type="component" value="Unassembled WGS sequence"/>
</dbReference>
<dbReference type="OrthoDB" id="1404180at2"/>
<dbReference type="SUPFAM" id="SSF51004">
    <property type="entry name" value="C-terminal (heme d1) domain of cytochrome cd1-nitrite reductase"/>
    <property type="match status" value="1"/>
</dbReference>
<comment type="caution">
    <text evidence="1">The sequence shown here is derived from an EMBL/GenBank/DDBJ whole genome shotgun (WGS) entry which is preliminary data.</text>
</comment>
<evidence type="ECO:0000313" key="1">
    <source>
        <dbReference type="EMBL" id="PWJ43220.1"/>
    </source>
</evidence>
<dbReference type="EMBL" id="QGDO01000002">
    <property type="protein sequence ID" value="PWJ43220.1"/>
    <property type="molecule type" value="Genomic_DNA"/>
</dbReference>
<name>A0A315ZDM0_SEDFL</name>
<gene>
    <name evidence="1" type="ORF">BC781_102769</name>
</gene>
<reference evidence="1 2" key="1">
    <citation type="submission" date="2018-03" db="EMBL/GenBank/DDBJ databases">
        <title>Genomic Encyclopedia of Archaeal and Bacterial Type Strains, Phase II (KMG-II): from individual species to whole genera.</title>
        <authorList>
            <person name="Goeker M."/>
        </authorList>
    </citation>
    <scope>NUCLEOTIDE SEQUENCE [LARGE SCALE GENOMIC DNA]</scope>
    <source>
        <strain evidence="1 2">DSM 28229</strain>
    </source>
</reference>
<dbReference type="PROSITE" id="PS51257">
    <property type="entry name" value="PROKAR_LIPOPROTEIN"/>
    <property type="match status" value="1"/>
</dbReference>
<accession>A0A315ZDM0</accession>
<dbReference type="AlphaFoldDB" id="A0A315ZDM0"/>
<keyword evidence="2" id="KW-1185">Reference proteome</keyword>
<proteinExistence type="predicted"/>